<evidence type="ECO:0000313" key="3">
    <source>
        <dbReference type="EMBL" id="CAB3231986.1"/>
    </source>
</evidence>
<feature type="region of interest" description="Disordered" evidence="1">
    <location>
        <begin position="193"/>
        <end position="402"/>
    </location>
</feature>
<name>A0A8S0YTB7_ARCPL</name>
<feature type="region of interest" description="Disordered" evidence="1">
    <location>
        <begin position="1"/>
        <end position="100"/>
    </location>
</feature>
<comment type="caution">
    <text evidence="2">The sequence shown here is derived from an EMBL/GenBank/DDBJ whole genome shotgun (WGS) entry which is preliminary data.</text>
</comment>
<evidence type="ECO:0000313" key="5">
    <source>
        <dbReference type="Proteomes" id="UP000494256"/>
    </source>
</evidence>
<accession>A0A8S0YTB7</accession>
<evidence type="ECO:0000256" key="1">
    <source>
        <dbReference type="SAM" id="MobiDB-lite"/>
    </source>
</evidence>
<feature type="compositionally biased region" description="Basic and acidic residues" evidence="1">
    <location>
        <begin position="295"/>
        <end position="325"/>
    </location>
</feature>
<protein>
    <submittedName>
        <fullName evidence="2">Uncharacterized protein</fullName>
    </submittedName>
</protein>
<dbReference type="AlphaFoldDB" id="A0A8S0YTB7"/>
<dbReference type="EMBL" id="CADEBC010000088">
    <property type="protein sequence ID" value="CAB3222638.1"/>
    <property type="molecule type" value="Genomic_DNA"/>
</dbReference>
<feature type="compositionally biased region" description="Basic and acidic residues" evidence="1">
    <location>
        <begin position="41"/>
        <end position="55"/>
    </location>
</feature>
<evidence type="ECO:0000313" key="4">
    <source>
        <dbReference type="Proteomes" id="UP000494106"/>
    </source>
</evidence>
<feature type="compositionally biased region" description="Basic and acidic residues" evidence="1">
    <location>
        <begin position="229"/>
        <end position="243"/>
    </location>
</feature>
<gene>
    <name evidence="2" type="ORF">APLA_LOCUS1200</name>
    <name evidence="3" type="ORF">APLA_LOCUS5460</name>
</gene>
<dbReference type="Proteomes" id="UP000494256">
    <property type="component" value="Unassembled WGS sequence"/>
</dbReference>
<organism evidence="2 4">
    <name type="scientific">Arctia plantaginis</name>
    <name type="common">Wood tiger moth</name>
    <name type="synonym">Phalaena plantaginis</name>
    <dbReference type="NCBI Taxonomy" id="874455"/>
    <lineage>
        <taxon>Eukaryota</taxon>
        <taxon>Metazoa</taxon>
        <taxon>Ecdysozoa</taxon>
        <taxon>Arthropoda</taxon>
        <taxon>Hexapoda</taxon>
        <taxon>Insecta</taxon>
        <taxon>Pterygota</taxon>
        <taxon>Neoptera</taxon>
        <taxon>Endopterygota</taxon>
        <taxon>Lepidoptera</taxon>
        <taxon>Glossata</taxon>
        <taxon>Ditrysia</taxon>
        <taxon>Noctuoidea</taxon>
        <taxon>Erebidae</taxon>
        <taxon>Arctiinae</taxon>
        <taxon>Arctia</taxon>
    </lineage>
</organism>
<evidence type="ECO:0000313" key="2">
    <source>
        <dbReference type="EMBL" id="CAB3222638.1"/>
    </source>
</evidence>
<proteinExistence type="predicted"/>
<feature type="compositionally biased region" description="Acidic residues" evidence="1">
    <location>
        <begin position="326"/>
        <end position="359"/>
    </location>
</feature>
<dbReference type="Proteomes" id="UP000494106">
    <property type="component" value="Unassembled WGS sequence"/>
</dbReference>
<keyword evidence="4" id="KW-1185">Reference proteome</keyword>
<feature type="compositionally biased region" description="Basic and acidic residues" evidence="1">
    <location>
        <begin position="274"/>
        <end position="285"/>
    </location>
</feature>
<dbReference type="EMBL" id="CADEBD010000289">
    <property type="protein sequence ID" value="CAB3231986.1"/>
    <property type="molecule type" value="Genomic_DNA"/>
</dbReference>
<feature type="compositionally biased region" description="Basic and acidic residues" evidence="1">
    <location>
        <begin position="85"/>
        <end position="100"/>
    </location>
</feature>
<reference evidence="4 5" key="1">
    <citation type="submission" date="2020-04" db="EMBL/GenBank/DDBJ databases">
        <authorList>
            <person name="Wallbank WR R."/>
            <person name="Pardo Diaz C."/>
            <person name="Kozak K."/>
            <person name="Martin S."/>
            <person name="Jiggins C."/>
            <person name="Moest M."/>
            <person name="Warren A I."/>
            <person name="Byers J.R.P. K."/>
            <person name="Montejo-Kovacevich G."/>
            <person name="Yen C E."/>
        </authorList>
    </citation>
    <scope>NUCLEOTIDE SEQUENCE [LARGE SCALE GENOMIC DNA]</scope>
</reference>
<sequence>MSDIEEPPSKMSKYEEYLDETEEGLEEGQEEWLSEGVLTDDDYHISTADQDKTDSNLEETTQEDHDTMTSNPEMETLDETNGSEKGADQKLEDTLNNLDSKHELPEDLDAFLVRKTDLQSLENKIKKEIKEDDDGNDTDDLLRLLEDNQQVKKKAIKLVKTGKNENQVSSDDDEFIYERSKVKTLKLAKNALIKRIPSKAEPEHSDTDDETDASSDGGNTMQRMFGVKGELKKTSKKPNEQSKRVVKHVAQVKNTHNKPKPQHKSILKQTPNKPKIENKSVKMTDVKTPTLFKSMGKDVSKTQKTVKIDPKATDNKNGHKKHFDEDKMEEQDEIIDGEEFLEDDNFELDEEEFAEESETEISMKQCIMKPEMMDEEVPSDDESRSEDGSLYDELPSSDSEDFDDWFTLDIRSERASDYLPLLGAGAGALLGAERRRAEGRVATLRESLSALTDAARRQADALRSAAMALAEIDDTLRAA</sequence>
<feature type="compositionally biased region" description="Acidic residues" evidence="1">
    <location>
        <begin position="17"/>
        <end position="33"/>
    </location>
</feature>
<dbReference type="OrthoDB" id="7474095at2759"/>
<feature type="compositionally biased region" description="Basic residues" evidence="1">
    <location>
        <begin position="255"/>
        <end position="266"/>
    </location>
</feature>